<feature type="signal peptide" evidence="2">
    <location>
        <begin position="1"/>
        <end position="24"/>
    </location>
</feature>
<accession>A0ABR3X0H9</accession>
<evidence type="ECO:0000313" key="4">
    <source>
        <dbReference type="Proteomes" id="UP001586593"/>
    </source>
</evidence>
<evidence type="ECO:0000256" key="2">
    <source>
        <dbReference type="SAM" id="SignalP"/>
    </source>
</evidence>
<evidence type="ECO:0000256" key="1">
    <source>
        <dbReference type="ARBA" id="ARBA00022801"/>
    </source>
</evidence>
<protein>
    <submittedName>
        <fullName evidence="3">Uncharacterized protein</fullName>
    </submittedName>
</protein>
<keyword evidence="2" id="KW-0732">Signal</keyword>
<dbReference type="Pfam" id="PF15979">
    <property type="entry name" value="Glyco_hydro_115"/>
    <property type="match status" value="1"/>
</dbReference>
<dbReference type="EMBL" id="JAZHXJ010000193">
    <property type="protein sequence ID" value="KAL1869461.1"/>
    <property type="molecule type" value="Genomic_DNA"/>
</dbReference>
<keyword evidence="4" id="KW-1185">Reference proteome</keyword>
<name>A0ABR3X0H9_9PEZI</name>
<gene>
    <name evidence="3" type="ORF">VTK73DRAFT_3076</name>
</gene>
<proteinExistence type="predicted"/>
<dbReference type="SUPFAM" id="SSF55545">
    <property type="entry name" value="beta-N-acetylhexosaminidase-like domain"/>
    <property type="match status" value="1"/>
</dbReference>
<organism evidence="3 4">
    <name type="scientific">Phialemonium thermophilum</name>
    <dbReference type="NCBI Taxonomy" id="223376"/>
    <lineage>
        <taxon>Eukaryota</taxon>
        <taxon>Fungi</taxon>
        <taxon>Dikarya</taxon>
        <taxon>Ascomycota</taxon>
        <taxon>Pezizomycotina</taxon>
        <taxon>Sordariomycetes</taxon>
        <taxon>Sordariomycetidae</taxon>
        <taxon>Cephalothecales</taxon>
        <taxon>Cephalothecaceae</taxon>
        <taxon>Phialemonium</taxon>
    </lineage>
</organism>
<feature type="chain" id="PRO_5045833515" evidence="2">
    <location>
        <begin position="25"/>
        <end position="252"/>
    </location>
</feature>
<sequence>MRPSSFRAAASLLALFGTVSSVAALGQSPIITFNETSGAFQIAGAGDAAKQILVSSNDYWGVIRAAGDLAVDFGRVTGTNYTLSNGVNSSAPASYVYRPVNNRNNTFYETTGTSSFPGPTYVDPSPENIVIIAGTIGHSDVVDHLVDSGSLDVTGIKGQWESFVSQLVRDPFPGTDQALVIAGSDARGTIYGIYDISEQIGVSPWYFWADVPPKKNSNIYVLPDKKVQGPPSVKYRGLFLNDEQPALTNWVA</sequence>
<dbReference type="Proteomes" id="UP001586593">
    <property type="component" value="Unassembled WGS sequence"/>
</dbReference>
<dbReference type="InterPro" id="IPR031924">
    <property type="entry name" value="GH115"/>
</dbReference>
<evidence type="ECO:0000313" key="3">
    <source>
        <dbReference type="EMBL" id="KAL1869461.1"/>
    </source>
</evidence>
<keyword evidence="1" id="KW-0378">Hydrolase</keyword>
<dbReference type="Gene3D" id="3.30.379.10">
    <property type="entry name" value="Chitobiase/beta-hexosaminidase domain 2-like"/>
    <property type="match status" value="1"/>
</dbReference>
<reference evidence="3 4" key="1">
    <citation type="journal article" date="2024" name="Commun. Biol.">
        <title>Comparative genomic analysis of thermophilic fungi reveals convergent evolutionary adaptations and gene losses.</title>
        <authorList>
            <person name="Steindorff A.S."/>
            <person name="Aguilar-Pontes M.V."/>
            <person name="Robinson A.J."/>
            <person name="Andreopoulos B."/>
            <person name="LaButti K."/>
            <person name="Kuo A."/>
            <person name="Mondo S."/>
            <person name="Riley R."/>
            <person name="Otillar R."/>
            <person name="Haridas S."/>
            <person name="Lipzen A."/>
            <person name="Grimwood J."/>
            <person name="Schmutz J."/>
            <person name="Clum A."/>
            <person name="Reid I.D."/>
            <person name="Moisan M.C."/>
            <person name="Butler G."/>
            <person name="Nguyen T.T.M."/>
            <person name="Dewar K."/>
            <person name="Conant G."/>
            <person name="Drula E."/>
            <person name="Henrissat B."/>
            <person name="Hansel C."/>
            <person name="Singer S."/>
            <person name="Hutchinson M.I."/>
            <person name="de Vries R.P."/>
            <person name="Natvig D.O."/>
            <person name="Powell A.J."/>
            <person name="Tsang A."/>
            <person name="Grigoriev I.V."/>
        </authorList>
    </citation>
    <scope>NUCLEOTIDE SEQUENCE [LARGE SCALE GENOMIC DNA]</scope>
    <source>
        <strain evidence="3 4">ATCC 24622</strain>
    </source>
</reference>
<dbReference type="PANTHER" id="PTHR37842">
    <property type="match status" value="1"/>
</dbReference>
<dbReference type="InterPro" id="IPR029018">
    <property type="entry name" value="Hex-like_dom2"/>
</dbReference>
<dbReference type="PANTHER" id="PTHR37842:SF2">
    <property type="entry name" value="GYLCOSYL HYDROLASE 115 C-TERMINAL DOMAIN-CONTAINING PROTEIN"/>
    <property type="match status" value="1"/>
</dbReference>
<comment type="caution">
    <text evidence="3">The sequence shown here is derived from an EMBL/GenBank/DDBJ whole genome shotgun (WGS) entry which is preliminary data.</text>
</comment>